<dbReference type="SUPFAM" id="SSF57667">
    <property type="entry name" value="beta-beta-alpha zinc fingers"/>
    <property type="match status" value="1"/>
</dbReference>
<evidence type="ECO:0000313" key="10">
    <source>
        <dbReference type="Ensembl" id="ENSLBEP00000020582.1"/>
    </source>
</evidence>
<keyword evidence="5" id="KW-0862">Zinc</keyword>
<dbReference type="GO" id="GO:0005634">
    <property type="term" value="C:nucleus"/>
    <property type="evidence" value="ECO:0007669"/>
    <property type="project" value="UniProtKB-SubCell"/>
</dbReference>
<keyword evidence="11" id="KW-1185">Reference proteome</keyword>
<feature type="domain" description="C2H2-type" evidence="9">
    <location>
        <begin position="48"/>
        <end position="71"/>
    </location>
</feature>
<dbReference type="PROSITE" id="PS50157">
    <property type="entry name" value="ZINC_FINGER_C2H2_2"/>
    <property type="match status" value="1"/>
</dbReference>
<evidence type="ECO:0000259" key="9">
    <source>
        <dbReference type="PROSITE" id="PS50157"/>
    </source>
</evidence>
<dbReference type="AlphaFoldDB" id="A0A3Q3FLP6"/>
<name>A0A3Q3FLP6_9LABR</name>
<sequence length="89" mass="9809">MNVAVSLLIRVPANIMIVYTLERNHTSANTAGKHPHHLKHLKTEEKPYSCAACGKTFSSSSAYCRHKLIQTCLPVRSLRLSVVTSCACL</sequence>
<comment type="subcellular location">
    <subcellularLocation>
        <location evidence="1">Nucleus</location>
    </subcellularLocation>
</comment>
<evidence type="ECO:0000256" key="5">
    <source>
        <dbReference type="ARBA" id="ARBA00022833"/>
    </source>
</evidence>
<dbReference type="FunFam" id="3.30.160.60:FF:001004">
    <property type="entry name" value="Zinc finger protein 426"/>
    <property type="match status" value="1"/>
</dbReference>
<keyword evidence="7" id="KW-0539">Nucleus</keyword>
<keyword evidence="6" id="KW-0238">DNA-binding</keyword>
<dbReference type="Ensembl" id="ENSLBET00000021706.1">
    <property type="protein sequence ID" value="ENSLBEP00000020582.1"/>
    <property type="gene ID" value="ENSLBEG00000015836.1"/>
</dbReference>
<evidence type="ECO:0000256" key="1">
    <source>
        <dbReference type="ARBA" id="ARBA00004123"/>
    </source>
</evidence>
<evidence type="ECO:0000256" key="8">
    <source>
        <dbReference type="PROSITE-ProRule" id="PRU00042"/>
    </source>
</evidence>
<evidence type="ECO:0000313" key="11">
    <source>
        <dbReference type="Proteomes" id="UP000261660"/>
    </source>
</evidence>
<keyword evidence="4 8" id="KW-0863">Zinc-finger</keyword>
<proteinExistence type="predicted"/>
<dbReference type="InterPro" id="IPR036236">
    <property type="entry name" value="Znf_C2H2_sf"/>
</dbReference>
<dbReference type="GO" id="GO:0003677">
    <property type="term" value="F:DNA binding"/>
    <property type="evidence" value="ECO:0007669"/>
    <property type="project" value="UniProtKB-KW"/>
</dbReference>
<reference evidence="10" key="1">
    <citation type="submission" date="2025-08" db="UniProtKB">
        <authorList>
            <consortium name="Ensembl"/>
        </authorList>
    </citation>
    <scope>IDENTIFICATION</scope>
</reference>
<dbReference type="InParanoid" id="A0A3Q3FLP6"/>
<keyword evidence="3" id="KW-0677">Repeat</keyword>
<evidence type="ECO:0000256" key="4">
    <source>
        <dbReference type="ARBA" id="ARBA00022771"/>
    </source>
</evidence>
<dbReference type="GO" id="GO:0008270">
    <property type="term" value="F:zinc ion binding"/>
    <property type="evidence" value="ECO:0007669"/>
    <property type="project" value="UniProtKB-KW"/>
</dbReference>
<dbReference type="InterPro" id="IPR013087">
    <property type="entry name" value="Znf_C2H2_type"/>
</dbReference>
<accession>A0A3Q3FLP6</accession>
<reference evidence="10" key="2">
    <citation type="submission" date="2025-09" db="UniProtKB">
        <authorList>
            <consortium name="Ensembl"/>
        </authorList>
    </citation>
    <scope>IDENTIFICATION</scope>
</reference>
<evidence type="ECO:0000256" key="3">
    <source>
        <dbReference type="ARBA" id="ARBA00022737"/>
    </source>
</evidence>
<keyword evidence="2" id="KW-0479">Metal-binding</keyword>
<evidence type="ECO:0000256" key="2">
    <source>
        <dbReference type="ARBA" id="ARBA00022723"/>
    </source>
</evidence>
<organism evidence="10 11">
    <name type="scientific">Labrus bergylta</name>
    <name type="common">ballan wrasse</name>
    <dbReference type="NCBI Taxonomy" id="56723"/>
    <lineage>
        <taxon>Eukaryota</taxon>
        <taxon>Metazoa</taxon>
        <taxon>Chordata</taxon>
        <taxon>Craniata</taxon>
        <taxon>Vertebrata</taxon>
        <taxon>Euteleostomi</taxon>
        <taxon>Actinopterygii</taxon>
        <taxon>Neopterygii</taxon>
        <taxon>Teleostei</taxon>
        <taxon>Neoteleostei</taxon>
        <taxon>Acanthomorphata</taxon>
        <taxon>Eupercaria</taxon>
        <taxon>Labriformes</taxon>
        <taxon>Labridae</taxon>
        <taxon>Labrus</taxon>
    </lineage>
</organism>
<protein>
    <recommendedName>
        <fullName evidence="9">C2H2-type domain-containing protein</fullName>
    </recommendedName>
</protein>
<evidence type="ECO:0000256" key="7">
    <source>
        <dbReference type="ARBA" id="ARBA00023242"/>
    </source>
</evidence>
<evidence type="ECO:0000256" key="6">
    <source>
        <dbReference type="ARBA" id="ARBA00023125"/>
    </source>
</evidence>
<dbReference type="Proteomes" id="UP000261660">
    <property type="component" value="Unplaced"/>
</dbReference>
<dbReference type="Gene3D" id="3.30.160.60">
    <property type="entry name" value="Classic Zinc Finger"/>
    <property type="match status" value="1"/>
</dbReference>